<reference evidence="2" key="1">
    <citation type="submission" date="2022-06" db="EMBL/GenBank/DDBJ databases">
        <title>Genome Sequence of Candolleomyces eurysporus.</title>
        <authorList>
            <person name="Buettner E."/>
        </authorList>
    </citation>
    <scope>NUCLEOTIDE SEQUENCE</scope>
    <source>
        <strain evidence="2">VTCC 930004</strain>
    </source>
</reference>
<name>A0A9W8MN37_9AGAR</name>
<evidence type="ECO:0000313" key="2">
    <source>
        <dbReference type="EMBL" id="KAJ2935003.1"/>
    </source>
</evidence>
<accession>A0A9W8MN37</accession>
<organism evidence="2 3">
    <name type="scientific">Candolleomyces eurysporus</name>
    <dbReference type="NCBI Taxonomy" id="2828524"/>
    <lineage>
        <taxon>Eukaryota</taxon>
        <taxon>Fungi</taxon>
        <taxon>Dikarya</taxon>
        <taxon>Basidiomycota</taxon>
        <taxon>Agaricomycotina</taxon>
        <taxon>Agaricomycetes</taxon>
        <taxon>Agaricomycetidae</taxon>
        <taxon>Agaricales</taxon>
        <taxon>Agaricineae</taxon>
        <taxon>Psathyrellaceae</taxon>
        <taxon>Candolleomyces</taxon>
    </lineage>
</organism>
<gene>
    <name evidence="2" type="ORF">H1R20_g2135</name>
</gene>
<proteinExistence type="predicted"/>
<comment type="caution">
    <text evidence="2">The sequence shown here is derived from an EMBL/GenBank/DDBJ whole genome shotgun (WGS) entry which is preliminary data.</text>
</comment>
<evidence type="ECO:0000256" key="1">
    <source>
        <dbReference type="SAM" id="MobiDB-lite"/>
    </source>
</evidence>
<sequence>MPQERASKKSKGKRQASSSPEMIDLPPAQHVAPQITLRRSRAVRTIVAFPDLEDIAKGFGPYLNPHLGFDLDQGLLNRLIALILTARPRLQTALSHIDTCQNVDLNSLATHVSFLFWRLRREDFQAYFGTEGWHWLRDEVPLEAFAGMQTSGDPEQMPPPTLPKVIIPGATGEEDESSEDEEPAPKEQSASQHLETAVNPESEDAPVPASSLEMELFPPGEEDEGQEPAALERTTSVALPLPLAATRPARPMVATNRPTTVISLPHLQPPPGRRPRVAPVRKKAQKHEAFPHVEPPGVLPVYEMGPLFLQSSALRELTLPLNAGPVPSWCASLKQTCGFDTRIPRFASSQQLVFAGEAEDGGNKREYHAVAIASGLCTQVRV</sequence>
<keyword evidence="3" id="KW-1185">Reference proteome</keyword>
<feature type="region of interest" description="Disordered" evidence="1">
    <location>
        <begin position="1"/>
        <end position="25"/>
    </location>
</feature>
<dbReference type="AlphaFoldDB" id="A0A9W8MN37"/>
<feature type="non-terminal residue" evidence="2">
    <location>
        <position position="382"/>
    </location>
</feature>
<dbReference type="EMBL" id="JANBPK010000707">
    <property type="protein sequence ID" value="KAJ2935003.1"/>
    <property type="molecule type" value="Genomic_DNA"/>
</dbReference>
<evidence type="ECO:0000313" key="3">
    <source>
        <dbReference type="Proteomes" id="UP001140091"/>
    </source>
</evidence>
<dbReference type="Proteomes" id="UP001140091">
    <property type="component" value="Unassembled WGS sequence"/>
</dbReference>
<feature type="region of interest" description="Disordered" evidence="1">
    <location>
        <begin position="148"/>
        <end position="243"/>
    </location>
</feature>
<feature type="compositionally biased region" description="Acidic residues" evidence="1">
    <location>
        <begin position="172"/>
        <end position="182"/>
    </location>
</feature>
<protein>
    <submittedName>
        <fullName evidence="2">Uncharacterized protein</fullName>
    </submittedName>
</protein>